<dbReference type="SMART" id="SM01375">
    <property type="entry name" value="Dynein_light"/>
    <property type="match status" value="1"/>
</dbReference>
<comment type="caution">
    <text evidence="1">The sequence shown here is derived from an EMBL/GenBank/DDBJ whole genome shotgun (WGS) entry which is preliminary data.</text>
</comment>
<accession>A0A448WIZ7</accession>
<dbReference type="GO" id="GO:0007017">
    <property type="term" value="P:microtubule-based process"/>
    <property type="evidence" value="ECO:0007669"/>
    <property type="project" value="InterPro"/>
</dbReference>
<dbReference type="SUPFAM" id="SSF54648">
    <property type="entry name" value="DLC"/>
    <property type="match status" value="1"/>
</dbReference>
<dbReference type="AlphaFoldDB" id="A0A448WIZ7"/>
<evidence type="ECO:0000313" key="2">
    <source>
        <dbReference type="Proteomes" id="UP000784294"/>
    </source>
</evidence>
<dbReference type="InterPro" id="IPR037177">
    <property type="entry name" value="DLC_sf"/>
</dbReference>
<protein>
    <submittedName>
        <fullName evidence="1">Uncharacterized protein</fullName>
    </submittedName>
</protein>
<dbReference type="GO" id="GO:0030286">
    <property type="term" value="C:dynein complex"/>
    <property type="evidence" value="ECO:0007669"/>
    <property type="project" value="InterPro"/>
</dbReference>
<dbReference type="Proteomes" id="UP000784294">
    <property type="component" value="Unassembled WGS sequence"/>
</dbReference>
<organism evidence="1 2">
    <name type="scientific">Protopolystoma xenopodis</name>
    <dbReference type="NCBI Taxonomy" id="117903"/>
    <lineage>
        <taxon>Eukaryota</taxon>
        <taxon>Metazoa</taxon>
        <taxon>Spiralia</taxon>
        <taxon>Lophotrochozoa</taxon>
        <taxon>Platyhelminthes</taxon>
        <taxon>Monogenea</taxon>
        <taxon>Polyopisthocotylea</taxon>
        <taxon>Polystomatidea</taxon>
        <taxon>Polystomatidae</taxon>
        <taxon>Protopolystoma</taxon>
    </lineage>
</organism>
<evidence type="ECO:0000313" key="1">
    <source>
        <dbReference type="EMBL" id="VEL12830.1"/>
    </source>
</evidence>
<reference evidence="1" key="1">
    <citation type="submission" date="2018-11" db="EMBL/GenBank/DDBJ databases">
        <authorList>
            <consortium name="Pathogen Informatics"/>
        </authorList>
    </citation>
    <scope>NUCLEOTIDE SEQUENCE</scope>
</reference>
<proteinExistence type="predicted"/>
<dbReference type="EMBL" id="CAAALY010015977">
    <property type="protein sequence ID" value="VEL12830.1"/>
    <property type="molecule type" value="Genomic_DNA"/>
</dbReference>
<name>A0A448WIZ7_9PLAT</name>
<dbReference type="Gene3D" id="3.30.740.10">
    <property type="entry name" value="Protein Inhibitor Of Neuronal Nitric Oxide Synthase"/>
    <property type="match status" value="1"/>
</dbReference>
<dbReference type="CDD" id="cd21454">
    <property type="entry name" value="DLC-like_TAL"/>
    <property type="match status" value="1"/>
</dbReference>
<dbReference type="OrthoDB" id="6262383at2759"/>
<dbReference type="InterPro" id="IPR001372">
    <property type="entry name" value="Dynein_light_chain_typ-1/2"/>
</dbReference>
<dbReference type="Pfam" id="PF01221">
    <property type="entry name" value="Dynein_light"/>
    <property type="match status" value="1"/>
</dbReference>
<keyword evidence="2" id="KW-1185">Reference proteome</keyword>
<sequence>MQIPFIVSLILSNTSKLAPLLGMEAQRLKQSQTGQNTSDIQIIAVDMAEDEQQEVLGLAREAKRRYGNDKKRDVAEVWCRFEVGSVLPRNIGEEKIWQQDLSQWSVWNCKDLVKFIKMELDKKFGRLWEVILVQGQYWSYYSHEPGHNFVFKMGNQIFVIWRVPSV</sequence>
<gene>
    <name evidence="1" type="ORF">PXEA_LOCUS6270</name>
</gene>